<organism evidence="1 2">
    <name type="scientific">Rhypophila decipiens</name>
    <dbReference type="NCBI Taxonomy" id="261697"/>
    <lineage>
        <taxon>Eukaryota</taxon>
        <taxon>Fungi</taxon>
        <taxon>Dikarya</taxon>
        <taxon>Ascomycota</taxon>
        <taxon>Pezizomycotina</taxon>
        <taxon>Sordariomycetes</taxon>
        <taxon>Sordariomycetidae</taxon>
        <taxon>Sordariales</taxon>
        <taxon>Naviculisporaceae</taxon>
        <taxon>Rhypophila</taxon>
    </lineage>
</organism>
<comment type="caution">
    <text evidence="1">The sequence shown here is derived from an EMBL/GenBank/DDBJ whole genome shotgun (WGS) entry which is preliminary data.</text>
</comment>
<name>A0AAN6Y738_9PEZI</name>
<evidence type="ECO:0000313" key="1">
    <source>
        <dbReference type="EMBL" id="KAK4213373.1"/>
    </source>
</evidence>
<reference evidence="1" key="2">
    <citation type="submission" date="2023-05" db="EMBL/GenBank/DDBJ databases">
        <authorList>
            <consortium name="Lawrence Berkeley National Laboratory"/>
            <person name="Steindorff A."/>
            <person name="Hensen N."/>
            <person name="Bonometti L."/>
            <person name="Westerberg I."/>
            <person name="Brannstrom I.O."/>
            <person name="Guillou S."/>
            <person name="Cros-Aarteil S."/>
            <person name="Calhoun S."/>
            <person name="Haridas S."/>
            <person name="Kuo A."/>
            <person name="Mondo S."/>
            <person name="Pangilinan J."/>
            <person name="Riley R."/>
            <person name="Labutti K."/>
            <person name="Andreopoulos B."/>
            <person name="Lipzen A."/>
            <person name="Chen C."/>
            <person name="Yanf M."/>
            <person name="Daum C."/>
            <person name="Ng V."/>
            <person name="Clum A."/>
            <person name="Ohm R."/>
            <person name="Martin F."/>
            <person name="Silar P."/>
            <person name="Natvig D."/>
            <person name="Lalanne C."/>
            <person name="Gautier V."/>
            <person name="Ament-Velasquez S.L."/>
            <person name="Kruys A."/>
            <person name="Hutchinson M.I."/>
            <person name="Powell A.J."/>
            <person name="Barry K."/>
            <person name="Miller A.N."/>
            <person name="Grigoriev I.V."/>
            <person name="Debuchy R."/>
            <person name="Gladieux P."/>
            <person name="Thoren M.H."/>
            <person name="Johannesson H."/>
        </authorList>
    </citation>
    <scope>NUCLEOTIDE SEQUENCE</scope>
    <source>
        <strain evidence="1">PSN293</strain>
    </source>
</reference>
<dbReference type="AlphaFoldDB" id="A0AAN6Y738"/>
<dbReference type="InterPro" id="IPR022190">
    <property type="entry name" value="DUF3716"/>
</dbReference>
<gene>
    <name evidence="1" type="ORF">QBC37DRAFT_400567</name>
</gene>
<dbReference type="EMBL" id="MU858109">
    <property type="protein sequence ID" value="KAK4213373.1"/>
    <property type="molecule type" value="Genomic_DNA"/>
</dbReference>
<accession>A0AAN6Y738</accession>
<dbReference type="Pfam" id="PF12511">
    <property type="entry name" value="DUF3716"/>
    <property type="match status" value="1"/>
</dbReference>
<evidence type="ECO:0000313" key="2">
    <source>
        <dbReference type="Proteomes" id="UP001301769"/>
    </source>
</evidence>
<proteinExistence type="predicted"/>
<keyword evidence="2" id="KW-1185">Reference proteome</keyword>
<dbReference type="Proteomes" id="UP001301769">
    <property type="component" value="Unassembled WGS sequence"/>
</dbReference>
<reference evidence="1" key="1">
    <citation type="journal article" date="2023" name="Mol. Phylogenet. Evol.">
        <title>Genome-scale phylogeny and comparative genomics of the fungal order Sordariales.</title>
        <authorList>
            <person name="Hensen N."/>
            <person name="Bonometti L."/>
            <person name="Westerberg I."/>
            <person name="Brannstrom I.O."/>
            <person name="Guillou S."/>
            <person name="Cros-Aarteil S."/>
            <person name="Calhoun S."/>
            <person name="Haridas S."/>
            <person name="Kuo A."/>
            <person name="Mondo S."/>
            <person name="Pangilinan J."/>
            <person name="Riley R."/>
            <person name="LaButti K."/>
            <person name="Andreopoulos B."/>
            <person name="Lipzen A."/>
            <person name="Chen C."/>
            <person name="Yan M."/>
            <person name="Daum C."/>
            <person name="Ng V."/>
            <person name="Clum A."/>
            <person name="Steindorff A."/>
            <person name="Ohm R.A."/>
            <person name="Martin F."/>
            <person name="Silar P."/>
            <person name="Natvig D.O."/>
            <person name="Lalanne C."/>
            <person name="Gautier V."/>
            <person name="Ament-Velasquez S.L."/>
            <person name="Kruys A."/>
            <person name="Hutchinson M.I."/>
            <person name="Powell A.J."/>
            <person name="Barry K."/>
            <person name="Miller A.N."/>
            <person name="Grigoriev I.V."/>
            <person name="Debuchy R."/>
            <person name="Gladieux P."/>
            <person name="Hiltunen Thoren M."/>
            <person name="Johannesson H."/>
        </authorList>
    </citation>
    <scope>NUCLEOTIDE SEQUENCE</scope>
    <source>
        <strain evidence="1">PSN293</strain>
    </source>
</reference>
<sequence>MLTKVHYSGKPLQPPPNNQYKANWNDLKDGEEKMTWLVMQLFLEKSPLIWEILHDITDENGGKLEIRREFERKRWIRGGKYTFYDLKRDPKQVRQPLALLFFLFGEEADASKDGRECTRCAKINSQGPVTKCLVVTDEQHLKGACTNCYWVASGDRCSFRLEREVHKISETEAQFYKEVLMDRANWDVLPLTQLERLKWQVVEEKERRVDERHGKKKKSRK</sequence>
<protein>
    <submittedName>
        <fullName evidence="1">Uncharacterized protein</fullName>
    </submittedName>
</protein>